<reference evidence="2" key="1">
    <citation type="submission" date="2023-03" db="UniProtKB">
        <authorList>
            <consortium name="EnsemblPlants"/>
        </authorList>
    </citation>
    <scope>IDENTIFICATION</scope>
</reference>
<dbReference type="EnsemblPlants" id="MELO3C015626.2.1">
    <property type="protein sequence ID" value="MELO3C015626.2.1"/>
    <property type="gene ID" value="MELO3C015626.2"/>
</dbReference>
<dbReference type="AlphaFoldDB" id="A0A9I9DAW7"/>
<feature type="compositionally biased region" description="Polar residues" evidence="1">
    <location>
        <begin position="71"/>
        <end position="82"/>
    </location>
</feature>
<accession>A0A9I9DAW7</accession>
<evidence type="ECO:0000256" key="1">
    <source>
        <dbReference type="SAM" id="MobiDB-lite"/>
    </source>
</evidence>
<feature type="region of interest" description="Disordered" evidence="1">
    <location>
        <begin position="55"/>
        <end position="82"/>
    </location>
</feature>
<proteinExistence type="predicted"/>
<organism evidence="2">
    <name type="scientific">Cucumis melo</name>
    <name type="common">Muskmelon</name>
    <dbReference type="NCBI Taxonomy" id="3656"/>
    <lineage>
        <taxon>Eukaryota</taxon>
        <taxon>Viridiplantae</taxon>
        <taxon>Streptophyta</taxon>
        <taxon>Embryophyta</taxon>
        <taxon>Tracheophyta</taxon>
        <taxon>Spermatophyta</taxon>
        <taxon>Magnoliopsida</taxon>
        <taxon>eudicotyledons</taxon>
        <taxon>Gunneridae</taxon>
        <taxon>Pentapetalae</taxon>
        <taxon>rosids</taxon>
        <taxon>fabids</taxon>
        <taxon>Cucurbitales</taxon>
        <taxon>Cucurbitaceae</taxon>
        <taxon>Benincaseae</taxon>
        <taxon>Cucumis</taxon>
    </lineage>
</organism>
<evidence type="ECO:0000313" key="2">
    <source>
        <dbReference type="EnsemblPlants" id="MELO3C015626.2.1"/>
    </source>
</evidence>
<protein>
    <submittedName>
        <fullName evidence="2">Uncharacterized protein</fullName>
    </submittedName>
</protein>
<dbReference type="Gramene" id="MELO3C015626.2.1">
    <property type="protein sequence ID" value="MELO3C015626.2.1"/>
    <property type="gene ID" value="MELO3C015626.2"/>
</dbReference>
<sequence>MADPLCKREKQGGIFVSDSSEYQILRLQIVAISIFIRKQGGRKLRLSCTESRAASTKNGKMTVHSAATDAGGSQQSPRIVGN</sequence>
<name>A0A9I9DAW7_CUCME</name>